<dbReference type="AlphaFoldDB" id="A0A1M7L4S0"/>
<dbReference type="EMBL" id="FRCP01000015">
    <property type="protein sequence ID" value="SHM72725.1"/>
    <property type="molecule type" value="Genomic_DNA"/>
</dbReference>
<accession>A0A1M7L4S0</accession>
<dbReference type="RefSeq" id="WP_073289270.1">
    <property type="nucleotide sequence ID" value="NZ_FRCP01000015.1"/>
</dbReference>
<reference evidence="1 2" key="1">
    <citation type="submission" date="2016-11" db="EMBL/GenBank/DDBJ databases">
        <authorList>
            <person name="Jaros S."/>
            <person name="Januszkiewicz K."/>
            <person name="Wedrychowicz H."/>
        </authorList>
    </citation>
    <scope>NUCLEOTIDE SEQUENCE [LARGE SCALE GENOMIC DNA]</scope>
    <source>
        <strain evidence="1 2">DSM 15930</strain>
    </source>
</reference>
<proteinExistence type="predicted"/>
<organism evidence="1 2">
    <name type="scientific">Anaerosporobacter mobilis DSM 15930</name>
    <dbReference type="NCBI Taxonomy" id="1120996"/>
    <lineage>
        <taxon>Bacteria</taxon>
        <taxon>Bacillati</taxon>
        <taxon>Bacillota</taxon>
        <taxon>Clostridia</taxon>
        <taxon>Lachnospirales</taxon>
        <taxon>Lachnospiraceae</taxon>
        <taxon>Anaerosporobacter</taxon>
    </lineage>
</organism>
<keyword evidence="2" id="KW-1185">Reference proteome</keyword>
<evidence type="ECO:0000313" key="1">
    <source>
        <dbReference type="EMBL" id="SHM72725.1"/>
    </source>
</evidence>
<dbReference type="Proteomes" id="UP000184038">
    <property type="component" value="Unassembled WGS sequence"/>
</dbReference>
<gene>
    <name evidence="1" type="ORF">SAMN02746066_03060</name>
</gene>
<sequence length="74" mass="8459">MTNITADVKCPYCKIGFEINVDLEAEDETELEGANSFDIDFDEMECPNCENFFAMHGKVEKVDEEFKLVIESID</sequence>
<name>A0A1M7L4S0_9FIRM</name>
<evidence type="ECO:0000313" key="2">
    <source>
        <dbReference type="Proteomes" id="UP000184038"/>
    </source>
</evidence>
<protein>
    <submittedName>
        <fullName evidence="1">Uncharacterized protein</fullName>
    </submittedName>
</protein>